<sequence length="267" mass="29944">MSQPDQLGHIRGESVNVVTQVNGAEEARVKKEALRRETGKAEHRADGLKRSIVELNAFSSTATRRLDETYYAVLEKASALQNTIMALKDLAEGSKEIYGTFETEAAELESDIRRQLDGLGSFEGQENKIKSLQSRIGEGRTKMRDLSARVDAVRERVESWERADQAWQDRTRRRLKVAWKVVFIFILAAVALLVGLSYLHPQEHSGTTLDELRDALPPSLRQKAFNISRRVPVLSNSEAGGDAELGDVLRRTAPTDRGDLLRDFDEL</sequence>
<organism evidence="2 3">
    <name type="scientific">Emericellopsis atlantica</name>
    <dbReference type="NCBI Taxonomy" id="2614577"/>
    <lineage>
        <taxon>Eukaryota</taxon>
        <taxon>Fungi</taxon>
        <taxon>Dikarya</taxon>
        <taxon>Ascomycota</taxon>
        <taxon>Pezizomycotina</taxon>
        <taxon>Sordariomycetes</taxon>
        <taxon>Hypocreomycetidae</taxon>
        <taxon>Hypocreales</taxon>
        <taxon>Bionectriaceae</taxon>
        <taxon>Emericellopsis</taxon>
    </lineage>
</organism>
<feature type="transmembrane region" description="Helical" evidence="1">
    <location>
        <begin position="177"/>
        <end position="199"/>
    </location>
</feature>
<reference evidence="2" key="1">
    <citation type="journal article" date="2021" name="IMA Fungus">
        <title>Genomic characterization of three marine fungi, including Emericellopsis atlantica sp. nov. with signatures of a generalist lifestyle and marine biomass degradation.</title>
        <authorList>
            <person name="Hagestad O.C."/>
            <person name="Hou L."/>
            <person name="Andersen J.H."/>
            <person name="Hansen E.H."/>
            <person name="Altermark B."/>
            <person name="Li C."/>
            <person name="Kuhnert E."/>
            <person name="Cox R.J."/>
            <person name="Crous P.W."/>
            <person name="Spatafora J.W."/>
            <person name="Lail K."/>
            <person name="Amirebrahimi M."/>
            <person name="Lipzen A."/>
            <person name="Pangilinan J."/>
            <person name="Andreopoulos W."/>
            <person name="Hayes R.D."/>
            <person name="Ng V."/>
            <person name="Grigoriev I.V."/>
            <person name="Jackson S.A."/>
            <person name="Sutton T.D.S."/>
            <person name="Dobson A.D.W."/>
            <person name="Rama T."/>
        </authorList>
    </citation>
    <scope>NUCLEOTIDE SEQUENCE</scope>
    <source>
        <strain evidence="2">TS7</strain>
    </source>
</reference>
<keyword evidence="1" id="KW-1133">Transmembrane helix</keyword>
<keyword evidence="1" id="KW-0472">Membrane</keyword>
<proteinExistence type="predicted"/>
<keyword evidence="3" id="KW-1185">Reference proteome</keyword>
<accession>A0A9P7ZRL7</accession>
<dbReference type="GeneID" id="70295596"/>
<dbReference type="OrthoDB" id="5419542at2759"/>
<evidence type="ECO:0000256" key="1">
    <source>
        <dbReference type="SAM" id="Phobius"/>
    </source>
</evidence>
<keyword evidence="1" id="KW-0812">Transmembrane</keyword>
<name>A0A9P7ZRL7_9HYPO</name>
<dbReference type="EMBL" id="MU251246">
    <property type="protein sequence ID" value="KAG9256945.1"/>
    <property type="molecule type" value="Genomic_DNA"/>
</dbReference>
<dbReference type="RefSeq" id="XP_046120869.1">
    <property type="nucleotide sequence ID" value="XM_046264693.1"/>
</dbReference>
<gene>
    <name evidence="2" type="ORF">F5Z01DRAFT_671395</name>
</gene>
<comment type="caution">
    <text evidence="2">The sequence shown here is derived from an EMBL/GenBank/DDBJ whole genome shotgun (WGS) entry which is preliminary data.</text>
</comment>
<evidence type="ECO:0000313" key="3">
    <source>
        <dbReference type="Proteomes" id="UP000887229"/>
    </source>
</evidence>
<dbReference type="AlphaFoldDB" id="A0A9P7ZRL7"/>
<protein>
    <submittedName>
        <fullName evidence="2">Uncharacterized protein</fullName>
    </submittedName>
</protein>
<dbReference type="Proteomes" id="UP000887229">
    <property type="component" value="Unassembled WGS sequence"/>
</dbReference>
<evidence type="ECO:0000313" key="2">
    <source>
        <dbReference type="EMBL" id="KAG9256945.1"/>
    </source>
</evidence>